<protein>
    <submittedName>
        <fullName evidence="1">Uncharacterized protein</fullName>
    </submittedName>
</protein>
<gene>
    <name evidence="1" type="ORF">DESAM_21263</name>
</gene>
<dbReference type="KEGG" id="dhy:DESAM_21263"/>
<evidence type="ECO:0000313" key="1">
    <source>
        <dbReference type="EMBL" id="CCO23544.1"/>
    </source>
</evidence>
<sequence length="85" mass="9036">MKKFIKRSLLRSLKKGSLAVAANNIPVISTAHAAGRVVTKAPASDNKKAHPTRTPGCDVCIIELPETNGSVICCKKISPDFAYGE</sequence>
<proteinExistence type="predicted"/>
<dbReference type="STRING" id="1121451.DESAM_21263"/>
<name>L0R9W8_9BACT</name>
<organism evidence="1 2">
    <name type="scientific">Maridesulfovibrio hydrothermalis AM13 = DSM 14728</name>
    <dbReference type="NCBI Taxonomy" id="1121451"/>
    <lineage>
        <taxon>Bacteria</taxon>
        <taxon>Pseudomonadati</taxon>
        <taxon>Thermodesulfobacteriota</taxon>
        <taxon>Desulfovibrionia</taxon>
        <taxon>Desulfovibrionales</taxon>
        <taxon>Desulfovibrionaceae</taxon>
        <taxon>Maridesulfovibrio</taxon>
    </lineage>
</organism>
<dbReference type="HOGENOM" id="CLU_2507232_0_0_7"/>
<evidence type="ECO:0000313" key="2">
    <source>
        <dbReference type="Proteomes" id="UP000010808"/>
    </source>
</evidence>
<dbReference type="Proteomes" id="UP000010808">
    <property type="component" value="Chromosome"/>
</dbReference>
<dbReference type="AlphaFoldDB" id="L0R9W8"/>
<accession>L0R9W8</accession>
<reference evidence="1 2" key="1">
    <citation type="submission" date="2012-10" db="EMBL/GenBank/DDBJ databases">
        <authorList>
            <person name="Genoscope - CEA"/>
        </authorList>
    </citation>
    <scope>NUCLEOTIDE SEQUENCE [LARGE SCALE GENOMIC DNA]</scope>
    <source>
        <strain evidence="2">AM13 / DSM 14728</strain>
    </source>
</reference>
<dbReference type="PATRIC" id="fig|1121451.3.peg.1513"/>
<keyword evidence="2" id="KW-1185">Reference proteome</keyword>
<dbReference type="EMBL" id="FO203522">
    <property type="protein sequence ID" value="CCO23544.1"/>
    <property type="molecule type" value="Genomic_DNA"/>
</dbReference>